<proteinExistence type="predicted"/>
<dbReference type="Proteomes" id="UP000015453">
    <property type="component" value="Unassembled WGS sequence"/>
</dbReference>
<dbReference type="EMBL" id="AUSU01010022">
    <property type="protein sequence ID" value="EPS57627.1"/>
    <property type="molecule type" value="Genomic_DNA"/>
</dbReference>
<organism evidence="1 2">
    <name type="scientific">Genlisea aurea</name>
    <dbReference type="NCBI Taxonomy" id="192259"/>
    <lineage>
        <taxon>Eukaryota</taxon>
        <taxon>Viridiplantae</taxon>
        <taxon>Streptophyta</taxon>
        <taxon>Embryophyta</taxon>
        <taxon>Tracheophyta</taxon>
        <taxon>Spermatophyta</taxon>
        <taxon>Magnoliopsida</taxon>
        <taxon>eudicotyledons</taxon>
        <taxon>Gunneridae</taxon>
        <taxon>Pentapetalae</taxon>
        <taxon>asterids</taxon>
        <taxon>lamiids</taxon>
        <taxon>Lamiales</taxon>
        <taxon>Lentibulariaceae</taxon>
        <taxon>Genlisea</taxon>
    </lineage>
</organism>
<name>S8DE26_9LAMI</name>
<gene>
    <name evidence="1" type="ORF">M569_17190</name>
</gene>
<accession>S8DE26</accession>
<keyword evidence="2" id="KW-1185">Reference proteome</keyword>
<evidence type="ECO:0000313" key="2">
    <source>
        <dbReference type="Proteomes" id="UP000015453"/>
    </source>
</evidence>
<dbReference type="AlphaFoldDB" id="S8DE26"/>
<comment type="caution">
    <text evidence="1">The sequence shown here is derived from an EMBL/GenBank/DDBJ whole genome shotgun (WGS) entry which is preliminary data.</text>
</comment>
<sequence length="65" mass="7495">MSIEIPFCDNIVDYAKNECSIWGSVHQLKHTVITGVKLESQMDNFEYRSVSLLLLSQLALLYYIL</sequence>
<protein>
    <submittedName>
        <fullName evidence="1">Uncharacterized protein</fullName>
    </submittedName>
</protein>
<evidence type="ECO:0000313" key="1">
    <source>
        <dbReference type="EMBL" id="EPS57627.1"/>
    </source>
</evidence>
<reference evidence="1 2" key="1">
    <citation type="journal article" date="2013" name="BMC Genomics">
        <title>The miniature genome of a carnivorous plant Genlisea aurea contains a low number of genes and short non-coding sequences.</title>
        <authorList>
            <person name="Leushkin E.V."/>
            <person name="Sutormin R.A."/>
            <person name="Nabieva E.R."/>
            <person name="Penin A.A."/>
            <person name="Kondrashov A.S."/>
            <person name="Logacheva M.D."/>
        </authorList>
    </citation>
    <scope>NUCLEOTIDE SEQUENCE [LARGE SCALE GENOMIC DNA]</scope>
</reference>